<evidence type="ECO:0000313" key="5">
    <source>
        <dbReference type="Proteomes" id="UP000516320"/>
    </source>
</evidence>
<keyword evidence="1" id="KW-1133">Transmembrane helix</keyword>
<feature type="chain" id="PRO_5028861660" evidence="2">
    <location>
        <begin position="34"/>
        <end position="507"/>
    </location>
</feature>
<dbReference type="GO" id="GO:0005975">
    <property type="term" value="P:carbohydrate metabolic process"/>
    <property type="evidence" value="ECO:0007669"/>
    <property type="project" value="UniProtKB-ARBA"/>
</dbReference>
<protein>
    <submittedName>
        <fullName evidence="4">SpaH/EbpB family LPXTG-anchored major pilin</fullName>
    </submittedName>
</protein>
<dbReference type="RefSeq" id="WP_187974934.1">
    <property type="nucleotide sequence ID" value="NZ_CP046884.1"/>
</dbReference>
<dbReference type="AlphaFoldDB" id="A0A7H0SLQ4"/>
<dbReference type="NCBIfam" id="NF033902">
    <property type="entry name" value="iso_D2_wall_anc"/>
    <property type="match status" value="1"/>
</dbReference>
<keyword evidence="5" id="KW-1185">Reference proteome</keyword>
<dbReference type="Pfam" id="PF16555">
    <property type="entry name" value="GramPos_pilinD1"/>
    <property type="match status" value="1"/>
</dbReference>
<dbReference type="Proteomes" id="UP000516320">
    <property type="component" value="Chromosome"/>
</dbReference>
<feature type="transmembrane region" description="Helical" evidence="1">
    <location>
        <begin position="479"/>
        <end position="498"/>
    </location>
</feature>
<evidence type="ECO:0000256" key="2">
    <source>
        <dbReference type="SAM" id="SignalP"/>
    </source>
</evidence>
<keyword evidence="1" id="KW-0472">Membrane</keyword>
<dbReference type="InterPro" id="IPR048052">
    <property type="entry name" value="FM1-like"/>
</dbReference>
<accession>A0A7H0SLQ4</accession>
<gene>
    <name evidence="4" type="ORF">GP475_01670</name>
</gene>
<feature type="signal peptide" evidence="2">
    <location>
        <begin position="1"/>
        <end position="33"/>
    </location>
</feature>
<proteinExistence type="predicted"/>
<reference evidence="4 5" key="1">
    <citation type="submission" date="2019-12" db="EMBL/GenBank/DDBJ databases">
        <title>Corynebacterium sp. nov., isolated from feces of the Anser Albifrons in China.</title>
        <authorList>
            <person name="Liu Q."/>
        </authorList>
    </citation>
    <scope>NUCLEOTIDE SEQUENCE [LARGE SCALE GENOMIC DNA]</scope>
    <source>
        <strain evidence="4 5">4H37-19</strain>
    </source>
</reference>
<dbReference type="InterPro" id="IPR026466">
    <property type="entry name" value="Fim_isopep_form_D2_dom"/>
</dbReference>
<evidence type="ECO:0000313" key="4">
    <source>
        <dbReference type="EMBL" id="QNQ89479.1"/>
    </source>
</evidence>
<organism evidence="4 5">
    <name type="scientific">Corynebacterium poyangense</name>
    <dbReference type="NCBI Taxonomy" id="2684405"/>
    <lineage>
        <taxon>Bacteria</taxon>
        <taxon>Bacillati</taxon>
        <taxon>Actinomycetota</taxon>
        <taxon>Actinomycetes</taxon>
        <taxon>Mycobacteriales</taxon>
        <taxon>Corynebacteriaceae</taxon>
        <taxon>Corynebacterium</taxon>
    </lineage>
</organism>
<dbReference type="Gene3D" id="2.60.40.10">
    <property type="entry name" value="Immunoglobulins"/>
    <property type="match status" value="2"/>
</dbReference>
<keyword evidence="2" id="KW-0732">Signal</keyword>
<dbReference type="InterPro" id="IPR032364">
    <property type="entry name" value="GramPos_pilinD1_N"/>
</dbReference>
<keyword evidence="1" id="KW-0812">Transmembrane</keyword>
<evidence type="ECO:0000259" key="3">
    <source>
        <dbReference type="Pfam" id="PF16555"/>
    </source>
</evidence>
<dbReference type="Gene3D" id="2.60.40.740">
    <property type="match status" value="1"/>
</dbReference>
<name>A0A7H0SLQ4_9CORY</name>
<sequence length="507" mass="54877">MFNNGKVASLKAITMALISLLTCCILQLQSAHAISGDPYYDPANIDPNSSRSLTIHKFLRDAPASSSNSGGEPVANPGDLGKPLQNVKFQIKQVDADLLTNDGFAKARELAKTRPSQNSTIPYKGFDKQVTTGADGTVKVSDADGIPVGLFVVSELASPDAATTDGKKVTINPAEPFFVFIPMTNSAGNGWNYDIHVYPKNSSSSIEKTVSDAAKNVGDKITYDINSDIPVVEKNGTLNKYAVYDNLDARLIDPVVEVSILNGQKFSEGTDYTLTKNNNKLIVEFNQTGLKKLAEIKTNDNKAKVLVKITATIGSVGETDGIIRNQASLIPNNGVVEGQIPSNEVESKFGKVKVNKTFDGEKKGDLKASFEVYRCSEDRQLYDGPLVINGVSRFDTVDGAVTIDGLQYNDFVNGVPVELNWSSYYCLVEKQTAKGYELLPEPHRFQITEATLKNSTYEVTLDNKKESGTTLPLTGGKGVGLLLGLGILLLGFGTFLALRNSRNRNER</sequence>
<dbReference type="KEGG" id="cpoy:GP475_01670"/>
<feature type="domain" description="Gram-positive pilin subunit D1 N-terminal" evidence="3">
    <location>
        <begin position="51"/>
        <end position="202"/>
    </location>
</feature>
<evidence type="ECO:0000256" key="1">
    <source>
        <dbReference type="SAM" id="Phobius"/>
    </source>
</evidence>
<dbReference type="EMBL" id="CP046884">
    <property type="protein sequence ID" value="QNQ89479.1"/>
    <property type="molecule type" value="Genomic_DNA"/>
</dbReference>
<dbReference type="NCBIfam" id="TIGR04226">
    <property type="entry name" value="RrgB_K2N_iso_D2"/>
    <property type="match status" value="1"/>
</dbReference>
<dbReference type="InterPro" id="IPR013783">
    <property type="entry name" value="Ig-like_fold"/>
</dbReference>